<keyword evidence="1" id="KW-0472">Membrane</keyword>
<dbReference type="EMBL" id="JAHUTI010060188">
    <property type="protein sequence ID" value="MED6251708.1"/>
    <property type="molecule type" value="Genomic_DNA"/>
</dbReference>
<name>A0ABU7BMY8_9TELE</name>
<sequence>MLLSVESWHISCFFYYWFIIGSAVALSLSSVTPHVFLLSLPERPGTVSANENNLTPVLGQIFATPATLLQTLDEIVGKPDSVTGACFTANIFSPSCTFYSKDILLKKVERKKSCSS</sequence>
<keyword evidence="1" id="KW-0812">Transmembrane</keyword>
<evidence type="ECO:0000256" key="1">
    <source>
        <dbReference type="SAM" id="Phobius"/>
    </source>
</evidence>
<proteinExistence type="predicted"/>
<feature type="transmembrane region" description="Helical" evidence="1">
    <location>
        <begin position="14"/>
        <end position="38"/>
    </location>
</feature>
<keyword evidence="3" id="KW-1185">Reference proteome</keyword>
<evidence type="ECO:0000313" key="3">
    <source>
        <dbReference type="Proteomes" id="UP001345963"/>
    </source>
</evidence>
<protein>
    <submittedName>
        <fullName evidence="2">Uncharacterized protein</fullName>
    </submittedName>
</protein>
<keyword evidence="1" id="KW-1133">Transmembrane helix</keyword>
<comment type="caution">
    <text evidence="2">The sequence shown here is derived from an EMBL/GenBank/DDBJ whole genome shotgun (WGS) entry which is preliminary data.</text>
</comment>
<dbReference type="Proteomes" id="UP001345963">
    <property type="component" value="Unassembled WGS sequence"/>
</dbReference>
<evidence type="ECO:0000313" key="2">
    <source>
        <dbReference type="EMBL" id="MED6251708.1"/>
    </source>
</evidence>
<accession>A0ABU7BMY8</accession>
<organism evidence="2 3">
    <name type="scientific">Ataeniobius toweri</name>
    <dbReference type="NCBI Taxonomy" id="208326"/>
    <lineage>
        <taxon>Eukaryota</taxon>
        <taxon>Metazoa</taxon>
        <taxon>Chordata</taxon>
        <taxon>Craniata</taxon>
        <taxon>Vertebrata</taxon>
        <taxon>Euteleostomi</taxon>
        <taxon>Actinopterygii</taxon>
        <taxon>Neopterygii</taxon>
        <taxon>Teleostei</taxon>
        <taxon>Neoteleostei</taxon>
        <taxon>Acanthomorphata</taxon>
        <taxon>Ovalentaria</taxon>
        <taxon>Atherinomorphae</taxon>
        <taxon>Cyprinodontiformes</taxon>
        <taxon>Goodeidae</taxon>
        <taxon>Ataeniobius</taxon>
    </lineage>
</organism>
<reference evidence="2 3" key="1">
    <citation type="submission" date="2021-07" db="EMBL/GenBank/DDBJ databases">
        <authorList>
            <person name="Palmer J.M."/>
        </authorList>
    </citation>
    <scope>NUCLEOTIDE SEQUENCE [LARGE SCALE GENOMIC DNA]</scope>
    <source>
        <strain evidence="2 3">AT_MEX2019</strain>
        <tissue evidence="2">Muscle</tissue>
    </source>
</reference>
<gene>
    <name evidence="2" type="ORF">ATANTOWER_001778</name>
</gene>